<evidence type="ECO:0000313" key="2">
    <source>
        <dbReference type="EMBL" id="AVO50076.1"/>
    </source>
</evidence>
<accession>A0A2R3QE57</accession>
<organism evidence="2 3">
    <name type="scientific">Melaminivora suipulveris</name>
    <dbReference type="NCBI Taxonomy" id="2109913"/>
    <lineage>
        <taxon>Bacteria</taxon>
        <taxon>Pseudomonadati</taxon>
        <taxon>Pseudomonadota</taxon>
        <taxon>Betaproteobacteria</taxon>
        <taxon>Burkholderiales</taxon>
        <taxon>Comamonadaceae</taxon>
        <taxon>Melaminivora</taxon>
    </lineage>
</organism>
<name>A0A2R3QE57_9BURK</name>
<dbReference type="InterPro" id="IPR036165">
    <property type="entry name" value="YefM-like_sf"/>
</dbReference>
<gene>
    <name evidence="2" type="ORF">C6568_13055</name>
</gene>
<dbReference type="Gene3D" id="3.40.1620.10">
    <property type="entry name" value="YefM-like domain"/>
    <property type="match status" value="1"/>
</dbReference>
<dbReference type="AlphaFoldDB" id="A0A2R3QE57"/>
<dbReference type="SUPFAM" id="SSF143120">
    <property type="entry name" value="YefM-like"/>
    <property type="match status" value="1"/>
</dbReference>
<protein>
    <submittedName>
        <fullName evidence="2">Prevent-host-death protein</fullName>
    </submittedName>
</protein>
<dbReference type="KEGG" id="mela:C6568_13055"/>
<evidence type="ECO:0000256" key="1">
    <source>
        <dbReference type="ARBA" id="ARBA00009981"/>
    </source>
</evidence>
<reference evidence="2 3" key="1">
    <citation type="submission" date="2018-03" db="EMBL/GenBank/DDBJ databases">
        <title>Genome sequencing of Melaminivora sp.</title>
        <authorList>
            <person name="Kim S.-J."/>
            <person name="Heo J."/>
            <person name="Ahn J.-H."/>
            <person name="Kwon S.-W."/>
        </authorList>
    </citation>
    <scope>NUCLEOTIDE SEQUENCE [LARGE SCALE GENOMIC DNA]</scope>
    <source>
        <strain evidence="2 3">SC2-9</strain>
    </source>
</reference>
<dbReference type="Proteomes" id="UP000237925">
    <property type="component" value="Chromosome"/>
</dbReference>
<comment type="similarity">
    <text evidence="1">Belongs to the phD/YefM antitoxin family.</text>
</comment>
<evidence type="ECO:0000313" key="3">
    <source>
        <dbReference type="Proteomes" id="UP000237925"/>
    </source>
</evidence>
<dbReference type="RefSeq" id="WP_106684503.1">
    <property type="nucleotide sequence ID" value="NZ_CP027667.1"/>
</dbReference>
<dbReference type="EMBL" id="CP027667">
    <property type="protein sequence ID" value="AVO50076.1"/>
    <property type="molecule type" value="Genomic_DNA"/>
</dbReference>
<keyword evidence="3" id="KW-1185">Reference proteome</keyword>
<dbReference type="OrthoDB" id="8853077at2"/>
<sequence length="93" mass="10787">MRVTATEAKNRFGYYLSQSEREPVHVLKNERVAGVIVSAARYAELLALEQKKTLAQRKREFDETYKAWISEQNAHHQAHGLWCEGLVAWQEQS</sequence>
<dbReference type="NCBIfam" id="TIGR01552">
    <property type="entry name" value="phd_fam"/>
    <property type="match status" value="1"/>
</dbReference>
<proteinExistence type="inferred from homology"/>